<keyword evidence="3" id="KW-0812">Transmembrane</keyword>
<evidence type="ECO:0000256" key="2">
    <source>
        <dbReference type="ARBA" id="ARBA00007520"/>
    </source>
</evidence>
<accession>A0A0F8A3M2</accession>
<dbReference type="InterPro" id="IPR036259">
    <property type="entry name" value="MFS_trans_sf"/>
</dbReference>
<dbReference type="AlphaFoldDB" id="A0A0F8A3M2"/>
<dbReference type="Proteomes" id="UP000054481">
    <property type="component" value="Unassembled WGS sequence"/>
</dbReference>
<dbReference type="OrthoDB" id="440553at2759"/>
<reference evidence="6 7" key="1">
    <citation type="journal article" date="2014" name="Genome Biol. Evol.">
        <title>Comparative genomics and transcriptomics analyses reveal divergent lifestyle features of nematode endoparasitic fungus Hirsutella minnesotensis.</title>
        <authorList>
            <person name="Lai Y."/>
            <person name="Liu K."/>
            <person name="Zhang X."/>
            <person name="Zhang X."/>
            <person name="Li K."/>
            <person name="Wang N."/>
            <person name="Shu C."/>
            <person name="Wu Y."/>
            <person name="Wang C."/>
            <person name="Bushley K.E."/>
            <person name="Xiang M."/>
            <person name="Liu X."/>
        </authorList>
    </citation>
    <scope>NUCLEOTIDE SEQUENCE [LARGE SCALE GENOMIC DNA]</scope>
    <source>
        <strain evidence="6 7">3608</strain>
    </source>
</reference>
<comment type="similarity">
    <text evidence="2">Belongs to the major facilitator superfamily. TCR/Tet family.</text>
</comment>
<keyword evidence="4" id="KW-1133">Transmembrane helix</keyword>
<evidence type="ECO:0000256" key="3">
    <source>
        <dbReference type="ARBA" id="ARBA00022692"/>
    </source>
</evidence>
<dbReference type="SUPFAM" id="SSF103473">
    <property type="entry name" value="MFS general substrate transporter"/>
    <property type="match status" value="1"/>
</dbReference>
<dbReference type="PANTHER" id="PTHR23501">
    <property type="entry name" value="MAJOR FACILITATOR SUPERFAMILY"/>
    <property type="match status" value="1"/>
</dbReference>
<evidence type="ECO:0000313" key="7">
    <source>
        <dbReference type="Proteomes" id="UP000054481"/>
    </source>
</evidence>
<proteinExistence type="inferred from homology"/>
<organism evidence="6 7">
    <name type="scientific">Hirsutella minnesotensis 3608</name>
    <dbReference type="NCBI Taxonomy" id="1043627"/>
    <lineage>
        <taxon>Eukaryota</taxon>
        <taxon>Fungi</taxon>
        <taxon>Dikarya</taxon>
        <taxon>Ascomycota</taxon>
        <taxon>Pezizomycotina</taxon>
        <taxon>Sordariomycetes</taxon>
        <taxon>Hypocreomycetidae</taxon>
        <taxon>Hypocreales</taxon>
        <taxon>Ophiocordycipitaceae</taxon>
        <taxon>Hirsutella</taxon>
    </lineage>
</organism>
<dbReference type="GO" id="GO:0005886">
    <property type="term" value="C:plasma membrane"/>
    <property type="evidence" value="ECO:0007669"/>
    <property type="project" value="TreeGrafter"/>
</dbReference>
<evidence type="ECO:0000313" key="6">
    <source>
        <dbReference type="EMBL" id="KJZ72074.1"/>
    </source>
</evidence>
<gene>
    <name evidence="6" type="ORF">HIM_08529</name>
</gene>
<protein>
    <recommendedName>
        <fullName evidence="8">Major facilitator superfamily (MFS) profile domain-containing protein</fullName>
    </recommendedName>
</protein>
<keyword evidence="7" id="KW-1185">Reference proteome</keyword>
<sequence length="139" mass="14595">MAIAGFGIGLALASSTVVTGLEIPPRKSAPAQAIVAQARLFGGSLGIATISVLLHNEINRSAQQYVSPELVAAVSQAATSLSGLLQQGCDEAFRNSMYISTGFSAVAVFASLIGYRSHHPNARQQRLDLVRTDADREVL</sequence>
<dbReference type="EMBL" id="KQ030553">
    <property type="protein sequence ID" value="KJZ72074.1"/>
    <property type="molecule type" value="Genomic_DNA"/>
</dbReference>
<evidence type="ECO:0008006" key="8">
    <source>
        <dbReference type="Google" id="ProtNLM"/>
    </source>
</evidence>
<dbReference type="GO" id="GO:0022857">
    <property type="term" value="F:transmembrane transporter activity"/>
    <property type="evidence" value="ECO:0007669"/>
    <property type="project" value="TreeGrafter"/>
</dbReference>
<keyword evidence="5" id="KW-0472">Membrane</keyword>
<evidence type="ECO:0000256" key="4">
    <source>
        <dbReference type="ARBA" id="ARBA00022989"/>
    </source>
</evidence>
<comment type="subcellular location">
    <subcellularLocation>
        <location evidence="1">Membrane</location>
        <topology evidence="1">Multi-pass membrane protein</topology>
    </subcellularLocation>
</comment>
<name>A0A0F8A3M2_9HYPO</name>
<dbReference type="PANTHER" id="PTHR23501:SF102">
    <property type="entry name" value="DRUG TRANSPORTER, PUTATIVE (AFU_ORTHOLOGUE AFUA_3G08530)-RELATED"/>
    <property type="match status" value="1"/>
</dbReference>
<evidence type="ECO:0000256" key="1">
    <source>
        <dbReference type="ARBA" id="ARBA00004141"/>
    </source>
</evidence>
<evidence type="ECO:0000256" key="5">
    <source>
        <dbReference type="ARBA" id="ARBA00023136"/>
    </source>
</evidence>